<comment type="caution">
    <text evidence="2">The sequence shown here is derived from an EMBL/GenBank/DDBJ whole genome shotgun (WGS) entry which is preliminary data.</text>
</comment>
<dbReference type="EMBL" id="JBBUTH010000004">
    <property type="protein sequence ID" value="MEK8050465.1"/>
    <property type="molecule type" value="Genomic_DNA"/>
</dbReference>
<dbReference type="SUPFAM" id="SSF54523">
    <property type="entry name" value="Pili subunits"/>
    <property type="match status" value="1"/>
</dbReference>
<dbReference type="Pfam" id="PF16732">
    <property type="entry name" value="ComP_DUS"/>
    <property type="match status" value="1"/>
</dbReference>
<protein>
    <submittedName>
        <fullName evidence="2">Type IV pilin protein</fullName>
    </submittedName>
</protein>
<keyword evidence="1" id="KW-0472">Membrane</keyword>
<keyword evidence="1" id="KW-0812">Transmembrane</keyword>
<name>A0ABU9CGZ7_9BURK</name>
<feature type="transmembrane region" description="Helical" evidence="1">
    <location>
        <begin position="12"/>
        <end position="34"/>
    </location>
</feature>
<dbReference type="Pfam" id="PF07963">
    <property type="entry name" value="N_methyl"/>
    <property type="match status" value="1"/>
</dbReference>
<proteinExistence type="predicted"/>
<evidence type="ECO:0000313" key="3">
    <source>
        <dbReference type="Proteomes" id="UP001365405"/>
    </source>
</evidence>
<keyword evidence="1" id="KW-1133">Transmembrane helix</keyword>
<dbReference type="PROSITE" id="PS00409">
    <property type="entry name" value="PROKAR_NTER_METHYL"/>
    <property type="match status" value="1"/>
</dbReference>
<sequence length="140" mass="15130">MSWVRAHIRHRRGFTLVELAIVLAVIALLAAVAWPSYNASVRKSRRVDAYEAVLRIQQAQERWRGLQPSYTAALSDLSQSANSPAGYYTLALSAASETAYTITATAVSGRSQASDTGCTALTVTVTRGQAVNGQPDCWSR</sequence>
<reference evidence="2 3" key="1">
    <citation type="submission" date="2024-04" db="EMBL/GenBank/DDBJ databases">
        <title>Novel species of the genus Ideonella isolated from streams.</title>
        <authorList>
            <person name="Lu H."/>
        </authorList>
    </citation>
    <scope>NUCLEOTIDE SEQUENCE [LARGE SCALE GENOMIC DNA]</scope>
    <source>
        <strain evidence="2 3">DXS22W</strain>
    </source>
</reference>
<accession>A0ABU9CGZ7</accession>
<keyword evidence="3" id="KW-1185">Reference proteome</keyword>
<dbReference type="NCBIfam" id="TIGR02532">
    <property type="entry name" value="IV_pilin_GFxxxE"/>
    <property type="match status" value="1"/>
</dbReference>
<dbReference type="InterPro" id="IPR031982">
    <property type="entry name" value="PilE-like"/>
</dbReference>
<dbReference type="RefSeq" id="WP_341410140.1">
    <property type="nucleotide sequence ID" value="NZ_JBBUTH010000004.1"/>
</dbReference>
<evidence type="ECO:0000256" key="1">
    <source>
        <dbReference type="SAM" id="Phobius"/>
    </source>
</evidence>
<dbReference type="Gene3D" id="3.30.700.10">
    <property type="entry name" value="Glycoprotein, Type 4 Pilin"/>
    <property type="match status" value="1"/>
</dbReference>
<dbReference type="InterPro" id="IPR012902">
    <property type="entry name" value="N_methyl_site"/>
</dbReference>
<gene>
    <name evidence="2" type="ORF">AACH10_09465</name>
</gene>
<evidence type="ECO:0000313" key="2">
    <source>
        <dbReference type="EMBL" id="MEK8050465.1"/>
    </source>
</evidence>
<dbReference type="InterPro" id="IPR045584">
    <property type="entry name" value="Pilin-like"/>
</dbReference>
<dbReference type="Proteomes" id="UP001365405">
    <property type="component" value="Unassembled WGS sequence"/>
</dbReference>
<organism evidence="2 3">
    <name type="scientific">Pseudaquabacterium inlustre</name>
    <dbReference type="NCBI Taxonomy" id="2984192"/>
    <lineage>
        <taxon>Bacteria</taxon>
        <taxon>Pseudomonadati</taxon>
        <taxon>Pseudomonadota</taxon>
        <taxon>Betaproteobacteria</taxon>
        <taxon>Burkholderiales</taxon>
        <taxon>Sphaerotilaceae</taxon>
        <taxon>Pseudaquabacterium</taxon>
    </lineage>
</organism>